<dbReference type="PANTHER" id="PTHR47814">
    <property type="entry name" value="PEPTIDYL-TRNA HYDROLASE ARFB"/>
    <property type="match status" value="1"/>
</dbReference>
<dbReference type="NCBIfam" id="NF006718">
    <property type="entry name" value="PRK09256.1"/>
    <property type="match status" value="1"/>
</dbReference>
<dbReference type="InterPro" id="IPR000352">
    <property type="entry name" value="Pep_chain_release_fac_I"/>
</dbReference>
<dbReference type="SUPFAM" id="SSF75620">
    <property type="entry name" value="Release factor"/>
    <property type="match status" value="1"/>
</dbReference>
<comment type="similarity">
    <text evidence="1">Belongs to the prokaryotic/mitochondrial release factor family.</text>
</comment>
<evidence type="ECO:0000259" key="3">
    <source>
        <dbReference type="Pfam" id="PF00472"/>
    </source>
</evidence>
<organism evidence="4">
    <name type="scientific">freshwater metagenome</name>
    <dbReference type="NCBI Taxonomy" id="449393"/>
    <lineage>
        <taxon>unclassified sequences</taxon>
        <taxon>metagenomes</taxon>
        <taxon>ecological metagenomes</taxon>
    </lineage>
</organism>
<feature type="region of interest" description="Disordered" evidence="2">
    <location>
        <begin position="89"/>
        <end position="134"/>
    </location>
</feature>
<dbReference type="PANTHER" id="PTHR47814:SF1">
    <property type="entry name" value="PEPTIDYL-TRNA HYDROLASE ARFB"/>
    <property type="match status" value="1"/>
</dbReference>
<proteinExistence type="inferred from homology"/>
<evidence type="ECO:0000256" key="1">
    <source>
        <dbReference type="ARBA" id="ARBA00010835"/>
    </source>
</evidence>
<dbReference type="InterPro" id="IPR045853">
    <property type="entry name" value="Pep_chain_release_fac_I_sf"/>
</dbReference>
<dbReference type="Gene3D" id="3.30.160.20">
    <property type="match status" value="1"/>
</dbReference>
<accession>A0A6J6GM76</accession>
<dbReference type="Pfam" id="PF00472">
    <property type="entry name" value="RF-1"/>
    <property type="match status" value="1"/>
</dbReference>
<protein>
    <submittedName>
        <fullName evidence="4">Unannotated protein</fullName>
    </submittedName>
</protein>
<sequence length="134" mass="14816">MNGDVRTQWGLVIPADACAWTFARSGGAGGQHVNTSSSKAMLVVDLTRLTGPDAARQRVLGALGAELRVTSQTHRSQHRNRDECVARAVERIDDAARPPAPPRRRTRPTKGAVERRLQSKRRDAEVKRGRRGDW</sequence>
<feature type="compositionally biased region" description="Basic and acidic residues" evidence="2">
    <location>
        <begin position="112"/>
        <end position="134"/>
    </location>
</feature>
<evidence type="ECO:0000256" key="2">
    <source>
        <dbReference type="SAM" id="MobiDB-lite"/>
    </source>
</evidence>
<evidence type="ECO:0000313" key="4">
    <source>
        <dbReference type="EMBL" id="CAB4601310.1"/>
    </source>
</evidence>
<reference evidence="4" key="1">
    <citation type="submission" date="2020-05" db="EMBL/GenBank/DDBJ databases">
        <authorList>
            <person name="Chiriac C."/>
            <person name="Salcher M."/>
            <person name="Ghai R."/>
            <person name="Kavagutti S V."/>
        </authorList>
    </citation>
    <scope>NUCLEOTIDE SEQUENCE</scope>
</reference>
<feature type="domain" description="Prokaryotic-type class I peptide chain release factors" evidence="3">
    <location>
        <begin position="11"/>
        <end position="128"/>
    </location>
</feature>
<dbReference type="GO" id="GO:0003747">
    <property type="term" value="F:translation release factor activity"/>
    <property type="evidence" value="ECO:0007669"/>
    <property type="project" value="InterPro"/>
</dbReference>
<dbReference type="AlphaFoldDB" id="A0A6J6GM76"/>
<gene>
    <name evidence="4" type="ORF">UFOPK1493_04340</name>
</gene>
<dbReference type="GO" id="GO:0043022">
    <property type="term" value="F:ribosome binding"/>
    <property type="evidence" value="ECO:0007669"/>
    <property type="project" value="TreeGrafter"/>
</dbReference>
<dbReference type="GO" id="GO:0004045">
    <property type="term" value="F:peptidyl-tRNA hydrolase activity"/>
    <property type="evidence" value="ECO:0007669"/>
    <property type="project" value="TreeGrafter"/>
</dbReference>
<dbReference type="GO" id="GO:0072344">
    <property type="term" value="P:rescue of stalled ribosome"/>
    <property type="evidence" value="ECO:0007669"/>
    <property type="project" value="TreeGrafter"/>
</dbReference>
<dbReference type="EMBL" id="CAEZSR010000328">
    <property type="protein sequence ID" value="CAB4601310.1"/>
    <property type="molecule type" value="Genomic_DNA"/>
</dbReference>
<name>A0A6J6GM76_9ZZZZ</name>